<feature type="transmembrane region" description="Helical" evidence="7">
    <location>
        <begin position="414"/>
        <end position="434"/>
    </location>
</feature>
<keyword evidence="11" id="KW-1185">Reference proteome</keyword>
<feature type="transmembrane region" description="Helical" evidence="7">
    <location>
        <begin position="726"/>
        <end position="752"/>
    </location>
</feature>
<accession>A0A1T4Z2M8</accession>
<dbReference type="OrthoDB" id="9780560at2"/>
<reference evidence="11" key="1">
    <citation type="submission" date="2017-02" db="EMBL/GenBank/DDBJ databases">
        <authorList>
            <person name="Varghese N."/>
            <person name="Submissions S."/>
        </authorList>
    </citation>
    <scope>NUCLEOTIDE SEQUENCE [LARGE SCALE GENOMIC DNA]</scope>
    <source>
        <strain evidence="11">9H-4</strain>
    </source>
</reference>
<dbReference type="PANTHER" id="PTHR30572:SF4">
    <property type="entry name" value="ABC TRANSPORTER PERMEASE YTRF"/>
    <property type="match status" value="1"/>
</dbReference>
<dbReference type="PANTHER" id="PTHR30572">
    <property type="entry name" value="MEMBRANE COMPONENT OF TRANSPORTER-RELATED"/>
    <property type="match status" value="1"/>
</dbReference>
<keyword evidence="2" id="KW-1003">Cell membrane</keyword>
<evidence type="ECO:0000256" key="4">
    <source>
        <dbReference type="ARBA" id="ARBA00022989"/>
    </source>
</evidence>
<dbReference type="EMBL" id="LT796768">
    <property type="protein sequence ID" value="SKB07801.1"/>
    <property type="molecule type" value="Genomic_DNA"/>
</dbReference>
<feature type="domain" description="ABC3 transporter permease C-terminal" evidence="8">
    <location>
        <begin position="684"/>
        <end position="799"/>
    </location>
</feature>
<proteinExistence type="inferred from homology"/>
<evidence type="ECO:0000256" key="1">
    <source>
        <dbReference type="ARBA" id="ARBA00004651"/>
    </source>
</evidence>
<dbReference type="InterPro" id="IPR003838">
    <property type="entry name" value="ABC3_permease_C"/>
</dbReference>
<evidence type="ECO:0000256" key="2">
    <source>
        <dbReference type="ARBA" id="ARBA00022475"/>
    </source>
</evidence>
<sequence length="809" mass="82529">MRTVLFASLRTHTRRYVSALVAVAIAVAFVVVIDAIGSGARSGVAASVEAAYPQADLVVGEEYGISETDPDRVLRVAESRGDRAAVIGSLWTTVEGPEGSLGDDVPVGTVALDPRLRSQELASGRAPSSDREALVSTDTAKAKGLAVGDRLTVGVGRDTVDVTVVGLTSPSSYLDADIDITWPAMSAVGLAIPDAVAYDVLGDDVAGAQEALTAVAESPVQTRDDYVDARIVLMNQGVDVLSYLLLLFAAIAGFVAVLVIANTFTILFAQRGRDFALLRCVGATGRQVLRSVRAEALVLALVAGATGVVAGIVAGRLLGWIIRAFAGDEAFGPVTHSPTWLVAAFVGGVLTTIVAAWLPTRAVVRVSPLAALRPAADPTSRTTAGRVRIAFGLLTTLAGFAALGVAVWASSMPLMLAGGMASFVGVLLLGPVVVPQLLQLLGRVGPAGGPFRVAAANAVRHPRRSAATTASLLVGVTLATAILTGMASARDAVTTEMDAEYPVDFAVSGARAFDPDLVEAVRAVPDVADVRGVKGATVASEAGPLTVIAASKADRAATLDPAATMAKVDEVLIPAAVAQGFADGVPDELTLRGGGGEVTLATRVVGSQWGQAAIVPTGALEQLAPDAAVRVLWVLAEDGADADELGGALGALTRGADGEVANNLQDQQWVATQLDVMVWAVLGLLGVGILIALVGIANTVGLSILERSREHALMRALGLTRRGLSRVLAAEGMLLALVASVMGVVLGTVYATFGVATVVADVMPDARLVVPWGQLAAVLVVATAAGLAAATLPARRGSRVMPAEGLTLD</sequence>
<evidence type="ECO:0000259" key="8">
    <source>
        <dbReference type="Pfam" id="PF02687"/>
    </source>
</evidence>
<gene>
    <name evidence="10" type="ORF">SAMN06295964_1825</name>
</gene>
<dbReference type="RefSeq" id="WP_078699854.1">
    <property type="nucleotide sequence ID" value="NZ_LT796768.1"/>
</dbReference>
<feature type="transmembrane region" description="Helical" evidence="7">
    <location>
        <begin position="296"/>
        <end position="319"/>
    </location>
</feature>
<feature type="domain" description="ABC3 transporter permease C-terminal" evidence="8">
    <location>
        <begin position="247"/>
        <end position="368"/>
    </location>
</feature>
<evidence type="ECO:0000256" key="7">
    <source>
        <dbReference type="SAM" id="Phobius"/>
    </source>
</evidence>
<dbReference type="InterPro" id="IPR025857">
    <property type="entry name" value="MacB_PCD"/>
</dbReference>
<feature type="transmembrane region" description="Helical" evidence="7">
    <location>
        <begin position="339"/>
        <end position="358"/>
    </location>
</feature>
<evidence type="ECO:0000256" key="3">
    <source>
        <dbReference type="ARBA" id="ARBA00022692"/>
    </source>
</evidence>
<feature type="transmembrane region" description="Helical" evidence="7">
    <location>
        <begin position="470"/>
        <end position="489"/>
    </location>
</feature>
<feature type="transmembrane region" description="Helical" evidence="7">
    <location>
        <begin position="772"/>
        <end position="792"/>
    </location>
</feature>
<dbReference type="STRING" id="1736691.SAMN06295964_1825"/>
<feature type="transmembrane region" description="Helical" evidence="7">
    <location>
        <begin position="389"/>
        <end position="408"/>
    </location>
</feature>
<evidence type="ECO:0000259" key="9">
    <source>
        <dbReference type="Pfam" id="PF12704"/>
    </source>
</evidence>
<feature type="transmembrane region" description="Helical" evidence="7">
    <location>
        <begin position="240"/>
        <end position="269"/>
    </location>
</feature>
<dbReference type="InterPro" id="IPR050250">
    <property type="entry name" value="Macrolide_Exporter_MacB"/>
</dbReference>
<feature type="domain" description="MacB-like periplasmic core" evidence="9">
    <location>
        <begin position="19"/>
        <end position="183"/>
    </location>
</feature>
<organism evidence="10 11">
    <name type="scientific">Aeromicrobium choanae</name>
    <dbReference type="NCBI Taxonomy" id="1736691"/>
    <lineage>
        <taxon>Bacteria</taxon>
        <taxon>Bacillati</taxon>
        <taxon>Actinomycetota</taxon>
        <taxon>Actinomycetes</taxon>
        <taxon>Propionibacteriales</taxon>
        <taxon>Nocardioidaceae</taxon>
        <taxon>Aeromicrobium</taxon>
    </lineage>
</organism>
<dbReference type="GO" id="GO:0005886">
    <property type="term" value="C:plasma membrane"/>
    <property type="evidence" value="ECO:0007669"/>
    <property type="project" value="UniProtKB-SubCell"/>
</dbReference>
<comment type="similarity">
    <text evidence="6">Belongs to the ABC-4 integral membrane protein family.</text>
</comment>
<protein>
    <submittedName>
        <fullName evidence="10">Putative ABC transport system permease protein</fullName>
    </submittedName>
</protein>
<keyword evidence="4 7" id="KW-1133">Transmembrane helix</keyword>
<name>A0A1T4Z2M8_9ACTN</name>
<keyword evidence="3 7" id="KW-0812">Transmembrane</keyword>
<evidence type="ECO:0000313" key="11">
    <source>
        <dbReference type="Proteomes" id="UP000191040"/>
    </source>
</evidence>
<feature type="transmembrane region" description="Helical" evidence="7">
    <location>
        <begin position="676"/>
        <end position="705"/>
    </location>
</feature>
<dbReference type="Pfam" id="PF02687">
    <property type="entry name" value="FtsX"/>
    <property type="match status" value="2"/>
</dbReference>
<evidence type="ECO:0000313" key="10">
    <source>
        <dbReference type="EMBL" id="SKB07801.1"/>
    </source>
</evidence>
<comment type="subcellular location">
    <subcellularLocation>
        <location evidence="1">Cell membrane</location>
        <topology evidence="1">Multi-pass membrane protein</topology>
    </subcellularLocation>
</comment>
<dbReference type="Pfam" id="PF12704">
    <property type="entry name" value="MacB_PCD"/>
    <property type="match status" value="1"/>
</dbReference>
<keyword evidence="5 7" id="KW-0472">Membrane</keyword>
<evidence type="ECO:0000256" key="6">
    <source>
        <dbReference type="ARBA" id="ARBA00038076"/>
    </source>
</evidence>
<dbReference type="Proteomes" id="UP000191040">
    <property type="component" value="Chromosome I"/>
</dbReference>
<evidence type="ECO:0000256" key="5">
    <source>
        <dbReference type="ARBA" id="ARBA00023136"/>
    </source>
</evidence>
<dbReference type="GO" id="GO:0022857">
    <property type="term" value="F:transmembrane transporter activity"/>
    <property type="evidence" value="ECO:0007669"/>
    <property type="project" value="TreeGrafter"/>
</dbReference>
<dbReference type="AlphaFoldDB" id="A0A1T4Z2M8"/>